<dbReference type="FunFam" id="1.10.45.10:FF:000001">
    <property type="entry name" value="D-lactate dehydrogenase mitochondrial"/>
    <property type="match status" value="1"/>
</dbReference>
<keyword evidence="10" id="KW-1185">Reference proteome</keyword>
<evidence type="ECO:0000256" key="3">
    <source>
        <dbReference type="ARBA" id="ARBA00022630"/>
    </source>
</evidence>
<dbReference type="InterPro" id="IPR016164">
    <property type="entry name" value="FAD-linked_Oxase-like_C"/>
</dbReference>
<dbReference type="GO" id="GO:0071949">
    <property type="term" value="F:FAD binding"/>
    <property type="evidence" value="ECO:0007669"/>
    <property type="project" value="InterPro"/>
</dbReference>
<comment type="similarity">
    <text evidence="2">Belongs to the FAD-binding oxidoreductase/transferase type 4 family.</text>
</comment>
<dbReference type="GO" id="GO:0004458">
    <property type="term" value="F:D-lactate dehydrogenase (cytochrome) activity"/>
    <property type="evidence" value="ECO:0007669"/>
    <property type="project" value="UniProtKB-EC"/>
</dbReference>
<dbReference type="FunFam" id="3.30.70.2190:FF:000001">
    <property type="entry name" value="D-2-hydroxyglutarate dehydrogenase mitochondrial"/>
    <property type="match status" value="1"/>
</dbReference>
<dbReference type="Gene3D" id="3.30.70.2190">
    <property type="match status" value="1"/>
</dbReference>
<dbReference type="InterPro" id="IPR016166">
    <property type="entry name" value="FAD-bd_PCMH"/>
</dbReference>
<keyword evidence="5" id="KW-0560">Oxidoreductase</keyword>
<dbReference type="FunFam" id="3.30.70.2740:FF:000002">
    <property type="entry name" value="D-2-hydroxyglutarate dehydrogenase mitochondrial"/>
    <property type="match status" value="1"/>
</dbReference>
<dbReference type="FunFam" id="3.30.465.10:FF:000053">
    <property type="entry name" value="D-lactate dehydrogenase (Cytochrome), putative"/>
    <property type="match status" value="1"/>
</dbReference>
<dbReference type="GO" id="GO:0005739">
    <property type="term" value="C:mitochondrion"/>
    <property type="evidence" value="ECO:0007669"/>
    <property type="project" value="TreeGrafter"/>
</dbReference>
<dbReference type="Proteomes" id="UP000092666">
    <property type="component" value="Unassembled WGS sequence"/>
</dbReference>
<keyword evidence="4" id="KW-0274">FAD</keyword>
<dbReference type="InterPro" id="IPR036318">
    <property type="entry name" value="FAD-bd_PCMH-like_sf"/>
</dbReference>
<evidence type="ECO:0000256" key="7">
    <source>
        <dbReference type="SAM" id="MobiDB-lite"/>
    </source>
</evidence>
<dbReference type="InterPro" id="IPR006094">
    <property type="entry name" value="Oxid_FAD_bind_N"/>
</dbReference>
<proteinExistence type="inferred from homology"/>
<evidence type="ECO:0000256" key="2">
    <source>
        <dbReference type="ARBA" id="ARBA00008000"/>
    </source>
</evidence>
<dbReference type="Gene3D" id="3.30.43.10">
    <property type="entry name" value="Uridine Diphospho-n-acetylenolpyruvylglucosamine Reductase, domain 2"/>
    <property type="match status" value="1"/>
</dbReference>
<feature type="region of interest" description="Disordered" evidence="7">
    <location>
        <begin position="24"/>
        <end position="50"/>
    </location>
</feature>
<comment type="catalytic activity">
    <reaction evidence="6">
        <text>(R)-lactate + 2 Fe(III)-[cytochrome c] = 2 Fe(II)-[cytochrome c] + pyruvate + 2 H(+)</text>
        <dbReference type="Rhea" id="RHEA:13521"/>
        <dbReference type="Rhea" id="RHEA-COMP:10350"/>
        <dbReference type="Rhea" id="RHEA-COMP:14399"/>
        <dbReference type="ChEBI" id="CHEBI:15361"/>
        <dbReference type="ChEBI" id="CHEBI:15378"/>
        <dbReference type="ChEBI" id="CHEBI:16004"/>
        <dbReference type="ChEBI" id="CHEBI:29033"/>
        <dbReference type="ChEBI" id="CHEBI:29034"/>
        <dbReference type="EC" id="1.1.2.4"/>
    </reaction>
</comment>
<reference evidence="10" key="2">
    <citation type="submission" date="2013-12" db="EMBL/GenBank/DDBJ databases">
        <title>Evolution of pathogenesis and genome organization in the Tremellales.</title>
        <authorList>
            <person name="Cuomo C."/>
            <person name="Litvintseva A."/>
            <person name="Heitman J."/>
            <person name="Chen Y."/>
            <person name="Sun S."/>
            <person name="Springer D."/>
            <person name="Dromer F."/>
            <person name="Young S."/>
            <person name="Zeng Q."/>
            <person name="Chapman S."/>
            <person name="Gujja S."/>
            <person name="Saif S."/>
            <person name="Birren B."/>
        </authorList>
    </citation>
    <scope>NUCLEOTIDE SEQUENCE [LARGE SCALE GENOMIC DNA]</scope>
    <source>
        <strain evidence="10">BCC8398</strain>
    </source>
</reference>
<evidence type="ECO:0000256" key="5">
    <source>
        <dbReference type="ARBA" id="ARBA00023002"/>
    </source>
</evidence>
<dbReference type="PANTHER" id="PTHR43716">
    <property type="entry name" value="D-2-HYDROXYGLUTARATE DEHYDROGENASE, MITOCHONDRIAL"/>
    <property type="match status" value="1"/>
</dbReference>
<sequence>MCQGESAQSTTSLCQCSSFGVRLSETPGAGPSGRRHPTSRTGLSRRPVAADRSIIGRAPQILHRYTTASLHSARHPSYPYQRNGKYTILTTSHVKELRSLLPHPTSILTTLDLEDPATATSTATATEDDLAFYNIDWMGKYKGRSQVVVRPRSTEEVAKVVRWCHGNDVAIVPQGGNTGLVGGSTPIHDELILSLSHLTAIRSFDSLSGVLTVEAGAILETVDSFLSNQAPEPGFIFPLDLGAKGSCQVGGNAATNAGGLRLLRYGSLRGSVLGLEVVLPDGRVWEGLSGLRKDNTGYDMKQLFIGSEGSIGIITAISILCPRRSSSTNVALFALPTYDACLEVFSQTKKHLGEILSAFEMFDKASYDAVKAHGGIKGRNVFEEQAQKEARFFCLVETSGSNAEHDAEKLSNLFESLLSASLILDGALAQDASQSAEIWKIRELCPESLSKSGKAYKYDLSVPVEKMYTLVERMRDHLRGNERIKGVAGFGHMGDGNLHLNVLATEFSDDIQRSIEPLIYQLVSEYDGSISAEHGLGAMKAPYISFSQSTNSIELMRRIKEIFDPKGIMNPYKFVLPRRDE</sequence>
<dbReference type="PROSITE" id="PS51387">
    <property type="entry name" value="FAD_PCMH"/>
    <property type="match status" value="1"/>
</dbReference>
<dbReference type="SUPFAM" id="SSF55103">
    <property type="entry name" value="FAD-linked oxidases, C-terminal domain"/>
    <property type="match status" value="1"/>
</dbReference>
<organism evidence="9 10">
    <name type="scientific">Kwoniella heveanensis BCC8398</name>
    <dbReference type="NCBI Taxonomy" id="1296120"/>
    <lineage>
        <taxon>Eukaryota</taxon>
        <taxon>Fungi</taxon>
        <taxon>Dikarya</taxon>
        <taxon>Basidiomycota</taxon>
        <taxon>Agaricomycotina</taxon>
        <taxon>Tremellomycetes</taxon>
        <taxon>Tremellales</taxon>
        <taxon>Cryptococcaceae</taxon>
        <taxon>Kwoniella</taxon>
    </lineage>
</organism>
<accession>A0A1B9GWH5</accession>
<dbReference type="SUPFAM" id="SSF56176">
    <property type="entry name" value="FAD-binding/transporter-associated domain-like"/>
    <property type="match status" value="1"/>
</dbReference>
<name>A0A1B9GWH5_9TREE</name>
<dbReference type="Pfam" id="PF01565">
    <property type="entry name" value="FAD_binding_4"/>
    <property type="match status" value="1"/>
</dbReference>
<gene>
    <name evidence="9" type="ORF">I316_02934</name>
</gene>
<keyword evidence="3" id="KW-0285">Flavoprotein</keyword>
<evidence type="ECO:0000256" key="1">
    <source>
        <dbReference type="ARBA" id="ARBA00001974"/>
    </source>
</evidence>
<evidence type="ECO:0000313" key="9">
    <source>
        <dbReference type="EMBL" id="OCF35384.1"/>
    </source>
</evidence>
<dbReference type="InterPro" id="IPR016169">
    <property type="entry name" value="FAD-bd_PCMH_sub2"/>
</dbReference>
<dbReference type="FunFam" id="3.30.43.10:FF:000011">
    <property type="entry name" value="D-lactate dehydrogenase (Cytochrome)"/>
    <property type="match status" value="1"/>
</dbReference>
<dbReference type="Pfam" id="PF02913">
    <property type="entry name" value="FAD-oxidase_C"/>
    <property type="match status" value="1"/>
</dbReference>
<dbReference type="AlphaFoldDB" id="A0A1B9GWH5"/>
<dbReference type="EMBL" id="KI669499">
    <property type="protein sequence ID" value="OCF35384.1"/>
    <property type="molecule type" value="Genomic_DNA"/>
</dbReference>
<dbReference type="OrthoDB" id="5332616at2759"/>
<feature type="domain" description="FAD-binding PCMH-type" evidence="8">
    <location>
        <begin position="141"/>
        <end position="324"/>
    </location>
</feature>
<comment type="cofactor">
    <cofactor evidence="1">
        <name>FAD</name>
        <dbReference type="ChEBI" id="CHEBI:57692"/>
    </cofactor>
</comment>
<dbReference type="InterPro" id="IPR016171">
    <property type="entry name" value="Vanillyl_alc_oxidase_C-sub2"/>
</dbReference>
<reference evidence="9 10" key="1">
    <citation type="submission" date="2013-07" db="EMBL/GenBank/DDBJ databases">
        <title>The Genome Sequence of Cryptococcus heveanensis BCC8398.</title>
        <authorList>
            <consortium name="The Broad Institute Genome Sequencing Platform"/>
            <person name="Cuomo C."/>
            <person name="Litvintseva A."/>
            <person name="Chen Y."/>
            <person name="Heitman J."/>
            <person name="Sun S."/>
            <person name="Springer D."/>
            <person name="Dromer F."/>
            <person name="Young S.K."/>
            <person name="Zeng Q."/>
            <person name="Gargeya S."/>
            <person name="Fitzgerald M."/>
            <person name="Abouelleil A."/>
            <person name="Alvarado L."/>
            <person name="Berlin A.M."/>
            <person name="Chapman S.B."/>
            <person name="Dewar J."/>
            <person name="Goldberg J."/>
            <person name="Griggs A."/>
            <person name="Gujja S."/>
            <person name="Hansen M."/>
            <person name="Howarth C."/>
            <person name="Imamovic A."/>
            <person name="Larimer J."/>
            <person name="McCowan C."/>
            <person name="Murphy C."/>
            <person name="Pearson M."/>
            <person name="Priest M."/>
            <person name="Roberts A."/>
            <person name="Saif S."/>
            <person name="Shea T."/>
            <person name="Sykes S."/>
            <person name="Wortman J."/>
            <person name="Nusbaum C."/>
            <person name="Birren B."/>
        </authorList>
    </citation>
    <scope>NUCLEOTIDE SEQUENCE [LARGE SCALE GENOMIC DNA]</scope>
    <source>
        <strain evidence="9 10">BCC8398</strain>
    </source>
</reference>
<dbReference type="Gene3D" id="3.30.465.10">
    <property type="match status" value="1"/>
</dbReference>
<evidence type="ECO:0000313" key="10">
    <source>
        <dbReference type="Proteomes" id="UP000092666"/>
    </source>
</evidence>
<protein>
    <submittedName>
        <fullName evidence="9">D-lactate dehydrogenase</fullName>
    </submittedName>
</protein>
<dbReference type="InterPro" id="IPR004113">
    <property type="entry name" value="FAD-bd_oxidored_4_C"/>
</dbReference>
<dbReference type="InterPro" id="IPR016167">
    <property type="entry name" value="FAD-bd_PCMH_sub1"/>
</dbReference>
<dbReference type="STRING" id="1296120.A0A1B9GWH5"/>
<dbReference type="PANTHER" id="PTHR43716:SF1">
    <property type="entry name" value="D-2-HYDROXYGLUTARATE DEHYDROGENASE, MITOCHONDRIAL"/>
    <property type="match status" value="1"/>
</dbReference>
<evidence type="ECO:0000256" key="4">
    <source>
        <dbReference type="ARBA" id="ARBA00022827"/>
    </source>
</evidence>
<evidence type="ECO:0000256" key="6">
    <source>
        <dbReference type="ARBA" id="ARBA00051436"/>
    </source>
</evidence>
<dbReference type="Gene3D" id="3.30.70.2740">
    <property type="match status" value="1"/>
</dbReference>
<evidence type="ECO:0000259" key="8">
    <source>
        <dbReference type="PROSITE" id="PS51387"/>
    </source>
</evidence>
<dbReference type="InterPro" id="IPR051264">
    <property type="entry name" value="FAD-oxidored/transferase_4"/>
</dbReference>
<dbReference type="Gene3D" id="1.10.45.10">
    <property type="entry name" value="Vanillyl-alcohol Oxidase, Chain A, domain 4"/>
    <property type="match status" value="1"/>
</dbReference>